<dbReference type="Proteomes" id="UP000639772">
    <property type="component" value="Chromosome 6"/>
</dbReference>
<feature type="compositionally biased region" description="Polar residues" evidence="1">
    <location>
        <begin position="101"/>
        <end position="110"/>
    </location>
</feature>
<protein>
    <submittedName>
        <fullName evidence="2">Uncharacterized protein</fullName>
    </submittedName>
</protein>
<evidence type="ECO:0000313" key="2">
    <source>
        <dbReference type="EMBL" id="KAG0478096.1"/>
    </source>
</evidence>
<sequence>MKGTIRHPGKTGSITVNPAWSAMRGPCALRLPLQGTFLLINQLNSFTEEIHVVISCPLVRRTTSPHPAGINHGAHHSTTATRHAQNTPKTPDQHRPASTPHLPSQSSIKNWSPRETAPDTMIPPRISSRDTLLSFDSPIERAGSVSWLASQQALQELDSLDNTRT</sequence>
<comment type="caution">
    <text evidence="2">The sequence shown here is derived from an EMBL/GenBank/DDBJ whole genome shotgun (WGS) entry which is preliminary data.</text>
</comment>
<gene>
    <name evidence="2" type="ORF">HPP92_012815</name>
</gene>
<evidence type="ECO:0000256" key="1">
    <source>
        <dbReference type="SAM" id="MobiDB-lite"/>
    </source>
</evidence>
<name>A0A835QVW6_VANPL</name>
<evidence type="ECO:0000313" key="3">
    <source>
        <dbReference type="Proteomes" id="UP000639772"/>
    </source>
</evidence>
<feature type="compositionally biased region" description="Polar residues" evidence="1">
    <location>
        <begin position="76"/>
        <end position="90"/>
    </location>
</feature>
<proteinExistence type="predicted"/>
<reference evidence="2 3" key="1">
    <citation type="journal article" date="2020" name="Nat. Food">
        <title>A phased Vanilla planifolia genome enables genetic improvement of flavour and production.</title>
        <authorList>
            <person name="Hasing T."/>
            <person name="Tang H."/>
            <person name="Brym M."/>
            <person name="Khazi F."/>
            <person name="Huang T."/>
            <person name="Chambers A.H."/>
        </authorList>
    </citation>
    <scope>NUCLEOTIDE SEQUENCE [LARGE SCALE GENOMIC DNA]</scope>
    <source>
        <tissue evidence="2">Leaf</tissue>
    </source>
</reference>
<feature type="region of interest" description="Disordered" evidence="1">
    <location>
        <begin position="64"/>
        <end position="128"/>
    </location>
</feature>
<organism evidence="2 3">
    <name type="scientific">Vanilla planifolia</name>
    <name type="common">Vanilla</name>
    <dbReference type="NCBI Taxonomy" id="51239"/>
    <lineage>
        <taxon>Eukaryota</taxon>
        <taxon>Viridiplantae</taxon>
        <taxon>Streptophyta</taxon>
        <taxon>Embryophyta</taxon>
        <taxon>Tracheophyta</taxon>
        <taxon>Spermatophyta</taxon>
        <taxon>Magnoliopsida</taxon>
        <taxon>Liliopsida</taxon>
        <taxon>Asparagales</taxon>
        <taxon>Orchidaceae</taxon>
        <taxon>Vanilloideae</taxon>
        <taxon>Vanilleae</taxon>
        <taxon>Vanilla</taxon>
    </lineage>
</organism>
<dbReference type="EMBL" id="JADCNM010000006">
    <property type="protein sequence ID" value="KAG0478096.1"/>
    <property type="molecule type" value="Genomic_DNA"/>
</dbReference>
<dbReference type="AlphaFoldDB" id="A0A835QVW6"/>
<accession>A0A835QVW6</accession>